<keyword evidence="2" id="KW-1185">Reference proteome</keyword>
<protein>
    <submittedName>
        <fullName evidence="1">Uncharacterized protein</fullName>
    </submittedName>
</protein>
<gene>
    <name evidence="1" type="ORF">L2764_25860</name>
</gene>
<proteinExistence type="predicted"/>
<dbReference type="RefSeq" id="WP_248943227.1">
    <property type="nucleotide sequence ID" value="NZ_JAKIKS010000216.1"/>
</dbReference>
<organism evidence="1 2">
    <name type="scientific">Shewanella surugensis</name>
    <dbReference type="NCBI Taxonomy" id="212020"/>
    <lineage>
        <taxon>Bacteria</taxon>
        <taxon>Pseudomonadati</taxon>
        <taxon>Pseudomonadota</taxon>
        <taxon>Gammaproteobacteria</taxon>
        <taxon>Alteromonadales</taxon>
        <taxon>Shewanellaceae</taxon>
        <taxon>Shewanella</taxon>
    </lineage>
</organism>
<dbReference type="Proteomes" id="UP001203423">
    <property type="component" value="Unassembled WGS sequence"/>
</dbReference>
<dbReference type="EMBL" id="JAKIKS010000216">
    <property type="protein sequence ID" value="MCL1127794.1"/>
    <property type="molecule type" value="Genomic_DNA"/>
</dbReference>
<evidence type="ECO:0000313" key="1">
    <source>
        <dbReference type="EMBL" id="MCL1127794.1"/>
    </source>
</evidence>
<evidence type="ECO:0000313" key="2">
    <source>
        <dbReference type="Proteomes" id="UP001203423"/>
    </source>
</evidence>
<reference evidence="1 2" key="1">
    <citation type="submission" date="2022-01" db="EMBL/GenBank/DDBJ databases">
        <title>Whole genome-based taxonomy of the Shewanellaceae.</title>
        <authorList>
            <person name="Martin-Rodriguez A.J."/>
        </authorList>
    </citation>
    <scope>NUCLEOTIDE SEQUENCE [LARGE SCALE GENOMIC DNA]</scope>
    <source>
        <strain evidence="1 2">DSM 17177</strain>
    </source>
</reference>
<name>A0ABT0LJN2_9GAMM</name>
<comment type="caution">
    <text evidence="1">The sequence shown here is derived from an EMBL/GenBank/DDBJ whole genome shotgun (WGS) entry which is preliminary data.</text>
</comment>
<accession>A0ABT0LJN2</accession>
<sequence>MAGSHIDITARGQVKVAKALNKLLRQGQSLGDIAAEYLLESTQQRFVDQQAPKPR</sequence>